<keyword evidence="11" id="KW-1185">Reference proteome</keyword>
<protein>
    <recommendedName>
        <fullName evidence="5">Arsenite methyltransferase</fullName>
        <ecNumber evidence="4">2.1.1.137</ecNumber>
    </recommendedName>
</protein>
<keyword evidence="2" id="KW-0949">S-adenosyl-L-methionine</keyword>
<evidence type="ECO:0000256" key="6">
    <source>
        <dbReference type="ARBA" id="ARBA00047941"/>
    </source>
</evidence>
<evidence type="ECO:0000313" key="11">
    <source>
        <dbReference type="Proteomes" id="UP000018144"/>
    </source>
</evidence>
<dbReference type="eggNOG" id="ENOG502QQD6">
    <property type="taxonomic scope" value="Eukaryota"/>
</dbReference>
<dbReference type="InterPro" id="IPR029063">
    <property type="entry name" value="SAM-dependent_MTases_sf"/>
</dbReference>
<organism evidence="10 11">
    <name type="scientific">Pyronema omphalodes (strain CBS 100304)</name>
    <name type="common">Pyronema confluens</name>
    <dbReference type="NCBI Taxonomy" id="1076935"/>
    <lineage>
        <taxon>Eukaryota</taxon>
        <taxon>Fungi</taxon>
        <taxon>Dikarya</taxon>
        <taxon>Ascomycota</taxon>
        <taxon>Pezizomycotina</taxon>
        <taxon>Pezizomycetes</taxon>
        <taxon>Pezizales</taxon>
        <taxon>Pyronemataceae</taxon>
        <taxon>Pyronema</taxon>
    </lineage>
</organism>
<evidence type="ECO:0000256" key="1">
    <source>
        <dbReference type="ARBA" id="ARBA00022679"/>
    </source>
</evidence>
<evidence type="ECO:0000256" key="8">
    <source>
        <dbReference type="ARBA" id="ARBA00048428"/>
    </source>
</evidence>
<evidence type="ECO:0000256" key="2">
    <source>
        <dbReference type="ARBA" id="ARBA00022691"/>
    </source>
</evidence>
<evidence type="ECO:0000256" key="5">
    <source>
        <dbReference type="ARBA" id="ARBA00034545"/>
    </source>
</evidence>
<accession>U4LVP3</accession>
<name>U4LVP3_PYROM</name>
<dbReference type="CDD" id="cd02440">
    <property type="entry name" value="AdoMet_MTases"/>
    <property type="match status" value="1"/>
</dbReference>
<evidence type="ECO:0000256" key="4">
    <source>
        <dbReference type="ARBA" id="ARBA00034521"/>
    </source>
</evidence>
<comment type="catalytic activity">
    <reaction evidence="8">
        <text>arsenic triglutathione + 3 [thioredoxin]-dithiol + 3 S-adenosyl-L-methionine = trimethylarsine + 3 [thioredoxin]-disulfide + 3 glutathione + 3 S-adenosyl-L-homocysteine + 3 H(+)</text>
        <dbReference type="Rhea" id="RHEA:69432"/>
        <dbReference type="Rhea" id="RHEA-COMP:10698"/>
        <dbReference type="Rhea" id="RHEA-COMP:10700"/>
        <dbReference type="ChEBI" id="CHEBI:15378"/>
        <dbReference type="ChEBI" id="CHEBI:27130"/>
        <dbReference type="ChEBI" id="CHEBI:29950"/>
        <dbReference type="ChEBI" id="CHEBI:50058"/>
        <dbReference type="ChEBI" id="CHEBI:57856"/>
        <dbReference type="ChEBI" id="CHEBI:57925"/>
        <dbReference type="ChEBI" id="CHEBI:59789"/>
        <dbReference type="ChEBI" id="CHEBI:183640"/>
        <dbReference type="EC" id="2.1.1.137"/>
    </reaction>
</comment>
<dbReference type="InterPro" id="IPR025714">
    <property type="entry name" value="Methyltranfer_dom"/>
</dbReference>
<reference evidence="10 11" key="1">
    <citation type="journal article" date="2013" name="PLoS Genet.">
        <title>The genome and development-dependent transcriptomes of Pyronema confluens: a window into fungal evolution.</title>
        <authorList>
            <person name="Traeger S."/>
            <person name="Altegoer F."/>
            <person name="Freitag M."/>
            <person name="Gabaldon T."/>
            <person name="Kempken F."/>
            <person name="Kumar A."/>
            <person name="Marcet-Houben M."/>
            <person name="Poggeler S."/>
            <person name="Stajich J.E."/>
            <person name="Nowrousian M."/>
        </authorList>
    </citation>
    <scope>NUCLEOTIDE SEQUENCE [LARGE SCALE GENOMIC DNA]</scope>
    <source>
        <strain evidence="11">CBS 100304</strain>
        <tissue evidence="10">Vegetative mycelium</tissue>
    </source>
</reference>
<gene>
    <name evidence="10" type="ORF">PCON_04246</name>
</gene>
<comment type="catalytic activity">
    <reaction evidence="6">
        <text>arsenic triglutathione + [thioredoxin]-dithiol + S-adenosyl-L-methionine + 2 H2O = methylarsonous acid + [thioredoxin]-disulfide + 3 glutathione + S-adenosyl-L-homocysteine + H(+)</text>
        <dbReference type="Rhea" id="RHEA:69460"/>
        <dbReference type="Rhea" id="RHEA-COMP:10698"/>
        <dbReference type="Rhea" id="RHEA-COMP:10700"/>
        <dbReference type="ChEBI" id="CHEBI:15377"/>
        <dbReference type="ChEBI" id="CHEBI:15378"/>
        <dbReference type="ChEBI" id="CHEBI:17826"/>
        <dbReference type="ChEBI" id="CHEBI:29950"/>
        <dbReference type="ChEBI" id="CHEBI:50058"/>
        <dbReference type="ChEBI" id="CHEBI:57856"/>
        <dbReference type="ChEBI" id="CHEBI:57925"/>
        <dbReference type="ChEBI" id="CHEBI:59789"/>
        <dbReference type="ChEBI" id="CHEBI:183640"/>
        <dbReference type="EC" id="2.1.1.137"/>
    </reaction>
</comment>
<dbReference type="STRING" id="1076935.U4LVP3"/>
<dbReference type="AlphaFoldDB" id="U4LVP3"/>
<dbReference type="PANTHER" id="PTHR43675:SF8">
    <property type="entry name" value="ARSENITE METHYLTRANSFERASE"/>
    <property type="match status" value="1"/>
</dbReference>
<keyword evidence="10" id="KW-0489">Methyltransferase</keyword>
<keyword evidence="1 10" id="KW-0808">Transferase</keyword>
<evidence type="ECO:0000256" key="7">
    <source>
        <dbReference type="ARBA" id="ARBA00047943"/>
    </source>
</evidence>
<sequence length="301" mass="32459">MNPSAPDADPTTLIKTHYTSHIRSQSASSDPHNKAVASAFGYTPHDLASIPSTSNLGVSCGNPLARAGLKEGETLLDLGCGGGLDCFLASPRVGKTGRVVGVDMTASMLELAERNRKLGGYGNVEFLNANITSLPLPSGTADIITSNCTINLVPHAQKPVVFQETFRLLRPGGRLAVSDILAKRDFPEELRNDVGLYVGCVVGASEVREYEKWLREAGYEDIFIIDTEKDLNVYKEVGILDMTDGNTDEGDTRLPEETQTGCCGVTKSTEDRRQTSSDRLADVDLNEYVGAYQIFAIKPDA</sequence>
<dbReference type="Pfam" id="PF13847">
    <property type="entry name" value="Methyltransf_31"/>
    <property type="match status" value="1"/>
</dbReference>
<dbReference type="SUPFAM" id="SSF53335">
    <property type="entry name" value="S-adenosyl-L-methionine-dependent methyltransferases"/>
    <property type="match status" value="1"/>
</dbReference>
<proteinExistence type="inferred from homology"/>
<comment type="catalytic activity">
    <reaction evidence="7">
        <text>arsenic triglutathione + 2 [thioredoxin]-dithiol + 2 S-adenosyl-L-methionine + H2O = dimethylarsinous acid + 2 [thioredoxin]-disulfide + 3 glutathione + 2 S-adenosyl-L-homocysteine + 2 H(+)</text>
        <dbReference type="Rhea" id="RHEA:69464"/>
        <dbReference type="Rhea" id="RHEA-COMP:10698"/>
        <dbReference type="Rhea" id="RHEA-COMP:10700"/>
        <dbReference type="ChEBI" id="CHEBI:15377"/>
        <dbReference type="ChEBI" id="CHEBI:15378"/>
        <dbReference type="ChEBI" id="CHEBI:23808"/>
        <dbReference type="ChEBI" id="CHEBI:29950"/>
        <dbReference type="ChEBI" id="CHEBI:50058"/>
        <dbReference type="ChEBI" id="CHEBI:57856"/>
        <dbReference type="ChEBI" id="CHEBI:57925"/>
        <dbReference type="ChEBI" id="CHEBI:59789"/>
        <dbReference type="ChEBI" id="CHEBI:183640"/>
        <dbReference type="EC" id="2.1.1.137"/>
    </reaction>
</comment>
<dbReference type="OrthoDB" id="10017101at2759"/>
<dbReference type="GO" id="GO:0030791">
    <property type="term" value="F:arsenite methyltransferase activity"/>
    <property type="evidence" value="ECO:0007669"/>
    <property type="project" value="UniProtKB-EC"/>
</dbReference>
<comment type="similarity">
    <text evidence="3">Belongs to the methyltransferase superfamily. Arsenite methyltransferase family.</text>
</comment>
<dbReference type="Gene3D" id="3.40.50.150">
    <property type="entry name" value="Vaccinia Virus protein VP39"/>
    <property type="match status" value="1"/>
</dbReference>
<dbReference type="InterPro" id="IPR026669">
    <property type="entry name" value="Arsenite_MeTrfase-like"/>
</dbReference>
<dbReference type="OMA" id="GSYVGCI"/>
<evidence type="ECO:0000256" key="3">
    <source>
        <dbReference type="ARBA" id="ARBA00034487"/>
    </source>
</evidence>
<feature type="domain" description="Methyltransferase" evidence="9">
    <location>
        <begin position="70"/>
        <end position="218"/>
    </location>
</feature>
<dbReference type="PANTHER" id="PTHR43675">
    <property type="entry name" value="ARSENITE METHYLTRANSFERASE"/>
    <property type="match status" value="1"/>
</dbReference>
<dbReference type="GO" id="GO:0032259">
    <property type="term" value="P:methylation"/>
    <property type="evidence" value="ECO:0007669"/>
    <property type="project" value="UniProtKB-KW"/>
</dbReference>
<dbReference type="EC" id="2.1.1.137" evidence="4"/>
<evidence type="ECO:0000259" key="9">
    <source>
        <dbReference type="Pfam" id="PF13847"/>
    </source>
</evidence>
<evidence type="ECO:0000313" key="10">
    <source>
        <dbReference type="EMBL" id="CCX34737.1"/>
    </source>
</evidence>
<dbReference type="EMBL" id="HF936618">
    <property type="protein sequence ID" value="CCX34737.1"/>
    <property type="molecule type" value="Genomic_DNA"/>
</dbReference>
<dbReference type="Proteomes" id="UP000018144">
    <property type="component" value="Unassembled WGS sequence"/>
</dbReference>